<feature type="region of interest" description="Disordered" evidence="4">
    <location>
        <begin position="7"/>
        <end position="26"/>
    </location>
</feature>
<dbReference type="SUPFAM" id="SSF50129">
    <property type="entry name" value="GroES-like"/>
    <property type="match status" value="1"/>
</dbReference>
<dbReference type="PANTHER" id="PTHR43401">
    <property type="entry name" value="L-THREONINE 3-DEHYDROGENASE"/>
    <property type="match status" value="1"/>
</dbReference>
<protein>
    <recommendedName>
        <fullName evidence="5">Alcohol dehydrogenase-like N-terminal domain-containing protein</fullName>
    </recommendedName>
</protein>
<keyword evidence="1" id="KW-0479">Metal-binding</keyword>
<dbReference type="STRING" id="48697.A0A101MB81"/>
<comment type="caution">
    <text evidence="6">The sequence shown here is derived from an EMBL/GenBank/DDBJ whole genome shotgun (WGS) entry which is preliminary data.</text>
</comment>
<keyword evidence="3" id="KW-0560">Oxidoreductase</keyword>
<keyword evidence="7" id="KW-1185">Reference proteome</keyword>
<dbReference type="GO" id="GO:0008270">
    <property type="term" value="F:zinc ion binding"/>
    <property type="evidence" value="ECO:0007669"/>
    <property type="project" value="InterPro"/>
</dbReference>
<evidence type="ECO:0000313" key="6">
    <source>
        <dbReference type="EMBL" id="KUM57391.1"/>
    </source>
</evidence>
<dbReference type="InterPro" id="IPR011032">
    <property type="entry name" value="GroES-like_sf"/>
</dbReference>
<dbReference type="Proteomes" id="UP000055045">
    <property type="component" value="Unassembled WGS sequence"/>
</dbReference>
<evidence type="ECO:0000313" key="7">
    <source>
        <dbReference type="Proteomes" id="UP000055045"/>
    </source>
</evidence>
<dbReference type="GO" id="GO:0016491">
    <property type="term" value="F:oxidoreductase activity"/>
    <property type="evidence" value="ECO:0007669"/>
    <property type="project" value="UniProtKB-KW"/>
</dbReference>
<feature type="domain" description="Alcohol dehydrogenase-like N-terminal" evidence="5">
    <location>
        <begin position="24"/>
        <end position="126"/>
    </location>
</feature>
<dbReference type="Pfam" id="PF08240">
    <property type="entry name" value="ADH_N"/>
    <property type="match status" value="1"/>
</dbReference>
<sequence>MKAFQYENANSGLQLQDLPPPEPGPESVQIQVTAVGMCHSDCHIVEGAGDTWLHKRPITLGHEVAGIVTKVGPNITEYRVGDRVAILQIGYPVEDRDWSLGIGIGFDGGYAEYAVVPIVRLARIPDGVIQREGGWESRRCWASINKYISAF</sequence>
<dbReference type="InterPro" id="IPR050129">
    <property type="entry name" value="Zn_alcohol_dh"/>
</dbReference>
<gene>
    <name evidence="6" type="ORF">ACN42_g9796</name>
</gene>
<evidence type="ECO:0000256" key="3">
    <source>
        <dbReference type="ARBA" id="ARBA00023002"/>
    </source>
</evidence>
<evidence type="ECO:0000256" key="2">
    <source>
        <dbReference type="ARBA" id="ARBA00022833"/>
    </source>
</evidence>
<reference evidence="6 7" key="1">
    <citation type="submission" date="2015-10" db="EMBL/GenBank/DDBJ databases">
        <title>Genome sequencing of Penicillium freii.</title>
        <authorList>
            <person name="Nguyen H.D."/>
            <person name="Visagie C.M."/>
            <person name="Seifert K.A."/>
        </authorList>
    </citation>
    <scope>NUCLEOTIDE SEQUENCE [LARGE SCALE GENOMIC DNA]</scope>
    <source>
        <strain evidence="6 7">DAOM 242723</strain>
    </source>
</reference>
<accession>A0A101MB81</accession>
<evidence type="ECO:0000256" key="1">
    <source>
        <dbReference type="ARBA" id="ARBA00022723"/>
    </source>
</evidence>
<proteinExistence type="predicted"/>
<evidence type="ECO:0000256" key="4">
    <source>
        <dbReference type="SAM" id="MobiDB-lite"/>
    </source>
</evidence>
<dbReference type="AlphaFoldDB" id="A0A101MB81"/>
<name>A0A101MB81_PENFR</name>
<dbReference type="PANTHER" id="PTHR43401:SF5">
    <property type="entry name" value="ALCOHOL DEHYDROGENASE-RELATED"/>
    <property type="match status" value="1"/>
</dbReference>
<dbReference type="InterPro" id="IPR013154">
    <property type="entry name" value="ADH-like_N"/>
</dbReference>
<dbReference type="PROSITE" id="PS00059">
    <property type="entry name" value="ADH_ZINC"/>
    <property type="match status" value="1"/>
</dbReference>
<dbReference type="Gene3D" id="3.90.180.10">
    <property type="entry name" value="Medium-chain alcohol dehydrogenases, catalytic domain"/>
    <property type="match status" value="1"/>
</dbReference>
<evidence type="ECO:0000259" key="5">
    <source>
        <dbReference type="Pfam" id="PF08240"/>
    </source>
</evidence>
<dbReference type="InterPro" id="IPR002328">
    <property type="entry name" value="ADH_Zn_CS"/>
</dbReference>
<keyword evidence="2" id="KW-0862">Zinc</keyword>
<dbReference type="EMBL" id="LLXE01000370">
    <property type="protein sequence ID" value="KUM57391.1"/>
    <property type="molecule type" value="Genomic_DNA"/>
</dbReference>
<organism evidence="6 7">
    <name type="scientific">Penicillium freii</name>
    <dbReference type="NCBI Taxonomy" id="48697"/>
    <lineage>
        <taxon>Eukaryota</taxon>
        <taxon>Fungi</taxon>
        <taxon>Dikarya</taxon>
        <taxon>Ascomycota</taxon>
        <taxon>Pezizomycotina</taxon>
        <taxon>Eurotiomycetes</taxon>
        <taxon>Eurotiomycetidae</taxon>
        <taxon>Eurotiales</taxon>
        <taxon>Aspergillaceae</taxon>
        <taxon>Penicillium</taxon>
    </lineage>
</organism>